<name>A0A1Q9F0F6_SYMMI</name>
<comment type="caution">
    <text evidence="1">The sequence shown here is derived from an EMBL/GenBank/DDBJ whole genome shotgun (WGS) entry which is preliminary data.</text>
</comment>
<dbReference type="OrthoDB" id="406002at2759"/>
<proteinExistence type="predicted"/>
<evidence type="ECO:0000313" key="1">
    <source>
        <dbReference type="EMBL" id="OLQ13214.1"/>
    </source>
</evidence>
<evidence type="ECO:0000313" key="2">
    <source>
        <dbReference type="Proteomes" id="UP000186817"/>
    </source>
</evidence>
<dbReference type="EMBL" id="LSRX01000031">
    <property type="protein sequence ID" value="OLQ13214.1"/>
    <property type="molecule type" value="Genomic_DNA"/>
</dbReference>
<sequence>MKATSQAPRPDTIEDWLLLVPHLLSEEGWQKLVEKPSSALLQSSSPWGDTLIKYVLHDVVVLHPPEDPAYLLVRPETRAWSCACEPDPANLEEIREVREILGPGACFEKYWTNWPWIRLCDTLFGILHSQHLCGNLCFGHTALPVTTIERVRRNFPEKGDCSLTWSDQSNPLVCTLLCRMHKTGNYTMHFVMGTLAPFQMPVWAADALRLVLDAFRCQAICYLNRPQLILERERDRTLYMVLNMTSFGSRPPMIPALGEETSVTGQPTNIEAGNELGLSTWVAYDPAMTGNDAFRLSEYLCLFFRRIRVHVHTYQSLDGQELLPYQCVVPREEWCAARDRFKATFGLQKTAYRRANGGTSTPGLVEDGTPRFCREVVASCQNQAKHETDFCELVVHKTFLELPDDVGLGMGFQDKRRCSDKSALAKKEHFGL</sequence>
<gene>
    <name evidence="1" type="ORF">AK812_SmicGene2794</name>
</gene>
<protein>
    <submittedName>
        <fullName evidence="1">Uncharacterized protein</fullName>
    </submittedName>
</protein>
<dbReference type="AlphaFoldDB" id="A0A1Q9F0F6"/>
<organism evidence="1 2">
    <name type="scientific">Symbiodinium microadriaticum</name>
    <name type="common">Dinoflagellate</name>
    <name type="synonym">Zooxanthella microadriatica</name>
    <dbReference type="NCBI Taxonomy" id="2951"/>
    <lineage>
        <taxon>Eukaryota</taxon>
        <taxon>Sar</taxon>
        <taxon>Alveolata</taxon>
        <taxon>Dinophyceae</taxon>
        <taxon>Suessiales</taxon>
        <taxon>Symbiodiniaceae</taxon>
        <taxon>Symbiodinium</taxon>
    </lineage>
</organism>
<keyword evidence="2" id="KW-1185">Reference proteome</keyword>
<accession>A0A1Q9F0F6</accession>
<reference evidence="1 2" key="1">
    <citation type="submission" date="2016-02" db="EMBL/GenBank/DDBJ databases">
        <title>Genome analysis of coral dinoflagellate symbionts highlights evolutionary adaptations to a symbiotic lifestyle.</title>
        <authorList>
            <person name="Aranda M."/>
            <person name="Li Y."/>
            <person name="Liew Y.J."/>
            <person name="Baumgarten S."/>
            <person name="Simakov O."/>
            <person name="Wilson M."/>
            <person name="Piel J."/>
            <person name="Ashoor H."/>
            <person name="Bougouffa S."/>
            <person name="Bajic V.B."/>
            <person name="Ryu T."/>
            <person name="Ravasi T."/>
            <person name="Bayer T."/>
            <person name="Micklem G."/>
            <person name="Kim H."/>
            <person name="Bhak J."/>
            <person name="Lajeunesse T.C."/>
            <person name="Voolstra C.R."/>
        </authorList>
    </citation>
    <scope>NUCLEOTIDE SEQUENCE [LARGE SCALE GENOMIC DNA]</scope>
    <source>
        <strain evidence="1 2">CCMP2467</strain>
    </source>
</reference>
<dbReference type="Proteomes" id="UP000186817">
    <property type="component" value="Unassembled WGS sequence"/>
</dbReference>